<dbReference type="PROSITE" id="PS50887">
    <property type="entry name" value="GGDEF"/>
    <property type="match status" value="1"/>
</dbReference>
<feature type="domain" description="GGDEF" evidence="1">
    <location>
        <begin position="61"/>
        <end position="193"/>
    </location>
</feature>
<dbReference type="InterPro" id="IPR000160">
    <property type="entry name" value="GGDEF_dom"/>
</dbReference>
<comment type="caution">
    <text evidence="2">The sequence shown here is derived from an EMBL/GenBank/DDBJ whole genome shotgun (WGS) entry which is preliminary data.</text>
</comment>
<dbReference type="Gene3D" id="3.30.70.270">
    <property type="match status" value="1"/>
</dbReference>
<dbReference type="InterPro" id="IPR050469">
    <property type="entry name" value="Diguanylate_Cyclase"/>
</dbReference>
<dbReference type="PANTHER" id="PTHR45138">
    <property type="entry name" value="REGULATORY COMPONENTS OF SENSORY TRANSDUCTION SYSTEM"/>
    <property type="match status" value="1"/>
</dbReference>
<dbReference type="SMART" id="SM00267">
    <property type="entry name" value="GGDEF"/>
    <property type="match status" value="1"/>
</dbReference>
<proteinExistence type="predicted"/>
<evidence type="ECO:0000259" key="1">
    <source>
        <dbReference type="PROSITE" id="PS50887"/>
    </source>
</evidence>
<dbReference type="Proteomes" id="UP000231333">
    <property type="component" value="Unassembled WGS sequence"/>
</dbReference>
<gene>
    <name evidence="2" type="ORF">COV34_01840</name>
</gene>
<dbReference type="InterPro" id="IPR029787">
    <property type="entry name" value="Nucleotide_cyclase"/>
</dbReference>
<dbReference type="EMBL" id="PCXL01000011">
    <property type="protein sequence ID" value="PIR38327.1"/>
    <property type="molecule type" value="Genomic_DNA"/>
</dbReference>
<accession>A0A2H0QVR3</accession>
<reference evidence="2 3" key="1">
    <citation type="submission" date="2017-09" db="EMBL/GenBank/DDBJ databases">
        <title>Depth-based differentiation of microbial function through sediment-hosted aquifers and enrichment of novel symbionts in the deep terrestrial subsurface.</title>
        <authorList>
            <person name="Probst A.J."/>
            <person name="Ladd B."/>
            <person name="Jarett J.K."/>
            <person name="Geller-Mcgrath D.E."/>
            <person name="Sieber C.M."/>
            <person name="Emerson J.B."/>
            <person name="Anantharaman K."/>
            <person name="Thomas B.C."/>
            <person name="Malmstrom R."/>
            <person name="Stieglmeier M."/>
            <person name="Klingl A."/>
            <person name="Woyke T."/>
            <person name="Ryan C.M."/>
            <person name="Banfield J.F."/>
        </authorList>
    </citation>
    <scope>NUCLEOTIDE SEQUENCE [LARGE SCALE GENOMIC DNA]</scope>
    <source>
        <strain evidence="2">CG10_big_fil_rev_8_21_14_0_10_42_12</strain>
    </source>
</reference>
<protein>
    <recommendedName>
        <fullName evidence="1">GGDEF domain-containing protein</fullName>
    </recommendedName>
</protein>
<dbReference type="PANTHER" id="PTHR45138:SF9">
    <property type="entry name" value="DIGUANYLATE CYCLASE DGCM-RELATED"/>
    <property type="match status" value="1"/>
</dbReference>
<dbReference type="InterPro" id="IPR043128">
    <property type="entry name" value="Rev_trsase/Diguanyl_cyclase"/>
</dbReference>
<evidence type="ECO:0000313" key="3">
    <source>
        <dbReference type="Proteomes" id="UP000231333"/>
    </source>
</evidence>
<dbReference type="SUPFAM" id="SSF55073">
    <property type="entry name" value="Nucleotide cyclase"/>
    <property type="match status" value="1"/>
</dbReference>
<dbReference type="AlphaFoldDB" id="A0A2H0QVR3"/>
<organism evidence="2 3">
    <name type="scientific">Candidatus Zambryskibacteria bacterium CG10_big_fil_rev_8_21_14_0_10_42_12</name>
    <dbReference type="NCBI Taxonomy" id="1975115"/>
    <lineage>
        <taxon>Bacteria</taxon>
        <taxon>Candidatus Zambryskiibacteriota</taxon>
    </lineage>
</organism>
<sequence length="193" mass="21745">MSKLGVWVKSIWYITKALLQGNDPLKDIARLNTDPLTGLDNRRGALTILSIELAQAADAKGSITIAFIDLDGLKKINDTEGHAAGDEHIKSFADVFPHYFRRYGEIATFARLGGDEFLAVTTMNPKSFENRVAWIQENSGTSFSFGVHTRQFREQKRLSRDEAYTMAEHMISHADKKMYADKTARKAGRDFEK</sequence>
<dbReference type="NCBIfam" id="TIGR00254">
    <property type="entry name" value="GGDEF"/>
    <property type="match status" value="1"/>
</dbReference>
<dbReference type="CDD" id="cd01949">
    <property type="entry name" value="GGDEF"/>
    <property type="match status" value="1"/>
</dbReference>
<dbReference type="GO" id="GO:0052621">
    <property type="term" value="F:diguanylate cyclase activity"/>
    <property type="evidence" value="ECO:0007669"/>
    <property type="project" value="TreeGrafter"/>
</dbReference>
<name>A0A2H0QVR3_9BACT</name>
<dbReference type="Pfam" id="PF00990">
    <property type="entry name" value="GGDEF"/>
    <property type="match status" value="1"/>
</dbReference>
<evidence type="ECO:0000313" key="2">
    <source>
        <dbReference type="EMBL" id="PIR38327.1"/>
    </source>
</evidence>